<keyword evidence="3" id="KW-1185">Reference proteome</keyword>
<comment type="caution">
    <text evidence="1">The sequence shown here is derived from an EMBL/GenBank/DDBJ whole genome shotgun (WGS) entry which is preliminary data.</text>
</comment>
<evidence type="ECO:0000313" key="1">
    <source>
        <dbReference type="EMBL" id="CAI9937017.1"/>
    </source>
</evidence>
<dbReference type="EMBL" id="CATOUU010000643">
    <property type="protein sequence ID" value="CAI9937017.1"/>
    <property type="molecule type" value="Genomic_DNA"/>
</dbReference>
<protein>
    <submittedName>
        <fullName evidence="1">Uncharacterized protein</fullName>
    </submittedName>
</protein>
<dbReference type="Proteomes" id="UP001642409">
    <property type="component" value="Unassembled WGS sequence"/>
</dbReference>
<gene>
    <name evidence="1" type="ORF">HINF_LOCUS24662</name>
    <name evidence="2" type="ORF">HINF_LOCUS39249</name>
</gene>
<reference evidence="1" key="1">
    <citation type="submission" date="2023-06" db="EMBL/GenBank/DDBJ databases">
        <authorList>
            <person name="Kurt Z."/>
        </authorList>
    </citation>
    <scope>NUCLEOTIDE SEQUENCE</scope>
</reference>
<evidence type="ECO:0000313" key="2">
    <source>
        <dbReference type="EMBL" id="CAL6041720.1"/>
    </source>
</evidence>
<organism evidence="1">
    <name type="scientific">Hexamita inflata</name>
    <dbReference type="NCBI Taxonomy" id="28002"/>
    <lineage>
        <taxon>Eukaryota</taxon>
        <taxon>Metamonada</taxon>
        <taxon>Diplomonadida</taxon>
        <taxon>Hexamitidae</taxon>
        <taxon>Hexamitinae</taxon>
        <taxon>Hexamita</taxon>
    </lineage>
</organism>
<reference evidence="2 3" key="2">
    <citation type="submission" date="2024-07" db="EMBL/GenBank/DDBJ databases">
        <authorList>
            <person name="Akdeniz Z."/>
        </authorList>
    </citation>
    <scope>NUCLEOTIDE SEQUENCE [LARGE SCALE GENOMIC DNA]</scope>
</reference>
<dbReference type="EMBL" id="CAXDID020000151">
    <property type="protein sequence ID" value="CAL6041720.1"/>
    <property type="molecule type" value="Genomic_DNA"/>
</dbReference>
<name>A0AA86U3W4_9EUKA</name>
<sequence length="622" mass="68710">MLSSIILFREIQYSTINENCNKFLLVDNTQYLYCQKQKNLNSFVVSKNLQVSQQSSHMFLYTDLAQNSNIQVNMNYINVFAVFGFNLQTQNLTSCSINVTINFNVVSAALLCIKCDLNIDQSTLVFIATGQKLSGVLMESQKTIIITSTSIQYRFGSLQSSGIVNQINSTLSTFKLQNVKLTGFNFLNSSVNGYFVSQVNQTNTLTVINVQVCDYHDQNITILNQAFGVQNKPITVTGTETKQCASICPTQLYTYGLCLNALELGEKSNIQVCVFPFVYNGEKCMCSEGYVLNLTTNGLPGYCIDLVETLTNLDINISSNFSKMDDQLQANTSYLETQLIANFTEMNSRLALNTSKLDTRIHLNMTAATIRMNNLNATVISNFNNLTTSMISNKSYLETQIINNFTLLNNNIRANVTQLNSQLSANQNYLEANLVSNFSLADSNLARNTTELDNRIRANVTSLTNSINTLTVKVNDNLALITSTLASNKQYLETQIINNATIVNAAITSGIAPIRTDLTNVNNALTTLTTNLRADLNWVNGDLNAKITVVTNNANNAQARINGVVNDIGGLKAVDASLQYQINQISARIAPVYWRVIQTPTGYYGAMVNTLQLCVNGDCRSV</sequence>
<accession>A0AA86U3W4</accession>
<dbReference type="Gene3D" id="1.20.5.1230">
    <property type="entry name" value="Apolipoprotein A-I"/>
    <property type="match status" value="1"/>
</dbReference>
<proteinExistence type="predicted"/>
<dbReference type="AlphaFoldDB" id="A0AA86U3W4"/>
<evidence type="ECO:0000313" key="3">
    <source>
        <dbReference type="Proteomes" id="UP001642409"/>
    </source>
</evidence>